<dbReference type="Gene3D" id="3.40.50.1820">
    <property type="entry name" value="alpha/beta hydrolase"/>
    <property type="match status" value="1"/>
</dbReference>
<protein>
    <submittedName>
        <fullName evidence="1">Uncharacterized protein</fullName>
    </submittedName>
</protein>
<evidence type="ECO:0000313" key="2">
    <source>
        <dbReference type="Proteomes" id="UP001595698"/>
    </source>
</evidence>
<gene>
    <name evidence="1" type="ORF">ACFOYY_05145</name>
</gene>
<dbReference type="RefSeq" id="WP_362779867.1">
    <property type="nucleotide sequence ID" value="NZ_JBHSBC010000003.1"/>
</dbReference>
<reference evidence="2" key="1">
    <citation type="journal article" date="2019" name="Int. J. Syst. Evol. Microbiol.">
        <title>The Global Catalogue of Microorganisms (GCM) 10K type strain sequencing project: providing services to taxonomists for standard genome sequencing and annotation.</title>
        <authorList>
            <consortium name="The Broad Institute Genomics Platform"/>
            <consortium name="The Broad Institute Genome Sequencing Center for Infectious Disease"/>
            <person name="Wu L."/>
            <person name="Ma J."/>
        </authorList>
    </citation>
    <scope>NUCLEOTIDE SEQUENCE [LARGE SCALE GENOMIC DNA]</scope>
    <source>
        <strain evidence="2">TBRC 7912</strain>
    </source>
</reference>
<evidence type="ECO:0000313" key="1">
    <source>
        <dbReference type="EMBL" id="MFC3979495.1"/>
    </source>
</evidence>
<accession>A0ABV8EWE3</accession>
<name>A0ABV8EWE3_9ACTN</name>
<proteinExistence type="predicted"/>
<sequence length="87" mass="9349">MPVSTSHGGWAAPELADRLGSVRVPRVAVGGRQEPLGLPPSAVRAVLPVGGLFDPRPLVRTQRHHYDVILDLADADSTFTRALLNLF</sequence>
<dbReference type="InterPro" id="IPR029058">
    <property type="entry name" value="AB_hydrolase_fold"/>
</dbReference>
<keyword evidence="2" id="KW-1185">Reference proteome</keyword>
<comment type="caution">
    <text evidence="1">The sequence shown here is derived from an EMBL/GenBank/DDBJ whole genome shotgun (WGS) entry which is preliminary data.</text>
</comment>
<dbReference type="Proteomes" id="UP001595698">
    <property type="component" value="Unassembled WGS sequence"/>
</dbReference>
<organism evidence="1 2">
    <name type="scientific">Streptosporangium jomthongense</name>
    <dbReference type="NCBI Taxonomy" id="1193683"/>
    <lineage>
        <taxon>Bacteria</taxon>
        <taxon>Bacillati</taxon>
        <taxon>Actinomycetota</taxon>
        <taxon>Actinomycetes</taxon>
        <taxon>Streptosporangiales</taxon>
        <taxon>Streptosporangiaceae</taxon>
        <taxon>Streptosporangium</taxon>
    </lineage>
</organism>
<dbReference type="EMBL" id="JBHSBC010000003">
    <property type="protein sequence ID" value="MFC3979495.1"/>
    <property type="molecule type" value="Genomic_DNA"/>
</dbReference>